<dbReference type="Proteomes" id="UP000663860">
    <property type="component" value="Unassembled WGS sequence"/>
</dbReference>
<feature type="non-terminal residue" evidence="1">
    <location>
        <position position="201"/>
    </location>
</feature>
<protein>
    <submittedName>
        <fullName evidence="1">Uncharacterized protein</fullName>
    </submittedName>
</protein>
<dbReference type="EMBL" id="CAJNOE010003971">
    <property type="protein sequence ID" value="CAF1507607.1"/>
    <property type="molecule type" value="Genomic_DNA"/>
</dbReference>
<evidence type="ECO:0000313" key="1">
    <source>
        <dbReference type="EMBL" id="CAF1507607.1"/>
    </source>
</evidence>
<accession>A0A815U0D1</accession>
<gene>
    <name evidence="1" type="ORF">IZO911_LOCUS45300</name>
</gene>
<sequence length="201" mass="22980">MATSNNENEGNDSDDLGASFERCSITSNDKNQRVETYTTIEDVDTKEEPYFVHIDMSGGNVTSRSTAARWINSYMLRRFYFDPRRFHNFFDDVFMNADGTPGNPTLTQIRNVMQASPSYYELWKVKGDFDLAAFYQHFVHGDFNNLCIHVTQLFGGAKIHCVADSDCLNTPKDVVQLPFSIIPKDTEFTIRDAIHGEDDEF</sequence>
<proteinExistence type="predicted"/>
<organism evidence="1 2">
    <name type="scientific">Adineta steineri</name>
    <dbReference type="NCBI Taxonomy" id="433720"/>
    <lineage>
        <taxon>Eukaryota</taxon>
        <taxon>Metazoa</taxon>
        <taxon>Spiralia</taxon>
        <taxon>Gnathifera</taxon>
        <taxon>Rotifera</taxon>
        <taxon>Eurotatoria</taxon>
        <taxon>Bdelloidea</taxon>
        <taxon>Adinetida</taxon>
        <taxon>Adinetidae</taxon>
        <taxon>Adineta</taxon>
    </lineage>
</organism>
<name>A0A815U0D1_9BILA</name>
<comment type="caution">
    <text evidence="1">The sequence shown here is derived from an EMBL/GenBank/DDBJ whole genome shotgun (WGS) entry which is preliminary data.</text>
</comment>
<dbReference type="AlphaFoldDB" id="A0A815U0D1"/>
<evidence type="ECO:0000313" key="2">
    <source>
        <dbReference type="Proteomes" id="UP000663860"/>
    </source>
</evidence>
<reference evidence="1" key="1">
    <citation type="submission" date="2021-02" db="EMBL/GenBank/DDBJ databases">
        <authorList>
            <person name="Nowell W R."/>
        </authorList>
    </citation>
    <scope>NUCLEOTIDE SEQUENCE</scope>
</reference>